<dbReference type="InterPro" id="IPR012495">
    <property type="entry name" value="TadE-like_dom"/>
</dbReference>
<evidence type="ECO:0000313" key="2">
    <source>
        <dbReference type="EMBL" id="GEA82128.1"/>
    </source>
</evidence>
<accession>A0A4Y3KGK0</accession>
<proteinExistence type="predicted"/>
<keyword evidence="3" id="KW-1185">Reference proteome</keyword>
<feature type="domain" description="TadE-like" evidence="1">
    <location>
        <begin position="2"/>
        <end position="36"/>
    </location>
</feature>
<name>A0A4Y3KGK0_CELUD</name>
<evidence type="ECO:0000259" key="1">
    <source>
        <dbReference type="Pfam" id="PF07811"/>
    </source>
</evidence>
<dbReference type="Pfam" id="PF07811">
    <property type="entry name" value="TadE"/>
    <property type="match status" value="1"/>
</dbReference>
<dbReference type="Proteomes" id="UP000315842">
    <property type="component" value="Unassembled WGS sequence"/>
</dbReference>
<sequence>MLIGGLIVVIALGIVQLTLGLHVRNTLVDSASAGARYGALDGRSTSDAARRTRELVAGSLADGYASDVTARRVVVDGVEMIEVEVRAPLPVIGLIGPAGRLTVTGHAIAEDDLP</sequence>
<gene>
    <name evidence="2" type="ORF">CUD01_25720</name>
</gene>
<reference evidence="2 3" key="1">
    <citation type="submission" date="2019-06" db="EMBL/GenBank/DDBJ databases">
        <title>Whole genome shotgun sequence of Cellulomonas uda NBRC 3747.</title>
        <authorList>
            <person name="Hosoyama A."/>
            <person name="Uohara A."/>
            <person name="Ohji S."/>
            <person name="Ichikawa N."/>
        </authorList>
    </citation>
    <scope>NUCLEOTIDE SEQUENCE [LARGE SCALE GENOMIC DNA]</scope>
    <source>
        <strain evidence="2 3">NBRC 3747</strain>
    </source>
</reference>
<dbReference type="EMBL" id="BJLP01000048">
    <property type="protein sequence ID" value="GEA82128.1"/>
    <property type="molecule type" value="Genomic_DNA"/>
</dbReference>
<evidence type="ECO:0000313" key="3">
    <source>
        <dbReference type="Proteomes" id="UP000315842"/>
    </source>
</evidence>
<organism evidence="2 3">
    <name type="scientific">Cellulomonas uda</name>
    <dbReference type="NCBI Taxonomy" id="1714"/>
    <lineage>
        <taxon>Bacteria</taxon>
        <taxon>Bacillati</taxon>
        <taxon>Actinomycetota</taxon>
        <taxon>Actinomycetes</taxon>
        <taxon>Micrococcales</taxon>
        <taxon>Cellulomonadaceae</taxon>
        <taxon>Cellulomonas</taxon>
    </lineage>
</organism>
<protein>
    <recommendedName>
        <fullName evidence="1">TadE-like domain-containing protein</fullName>
    </recommendedName>
</protein>
<dbReference type="AlphaFoldDB" id="A0A4Y3KGK0"/>
<comment type="caution">
    <text evidence="2">The sequence shown here is derived from an EMBL/GenBank/DDBJ whole genome shotgun (WGS) entry which is preliminary data.</text>
</comment>